<organism evidence="1 2">
    <name type="scientific">Sutcliffiella rhizosphaerae</name>
    <dbReference type="NCBI Taxonomy" id="2880967"/>
    <lineage>
        <taxon>Bacteria</taxon>
        <taxon>Bacillati</taxon>
        <taxon>Bacillota</taxon>
        <taxon>Bacilli</taxon>
        <taxon>Bacillales</taxon>
        <taxon>Bacillaceae</taxon>
        <taxon>Sutcliffiella</taxon>
    </lineage>
</organism>
<dbReference type="SUPFAM" id="SSF81606">
    <property type="entry name" value="PP2C-like"/>
    <property type="match status" value="1"/>
</dbReference>
<sequence length="267" mass="30072">MGSSNSYVDEIKVAIMKQRVTYGLFGGNSAAGQYKNEDGCLIWLDDKGEWEFAIVLDAHYSAESAELVIAIIQENKEQIEEVLFLPIQDVFHTLSQTILTIFQSPSFLKRCQGTKGETACLIACRKGNYLWWFNIGDCALFLHHPELINLGEYQQNHRSFFEWIGKESAFHKGVPCYSTGVKELRKGTNHILLTTDGLLECPDSNYSEAAFIFEKFKKVDCYGGILALLTDIQQKNVRDSTTIVSWAVEINDIGTIPSDLHIAGEMR</sequence>
<comment type="caution">
    <text evidence="1">The sequence shown here is derived from an EMBL/GenBank/DDBJ whole genome shotgun (WGS) entry which is preliminary data.</text>
</comment>
<dbReference type="InterPro" id="IPR036457">
    <property type="entry name" value="PPM-type-like_dom_sf"/>
</dbReference>
<reference evidence="1 2" key="1">
    <citation type="submission" date="2021-10" db="EMBL/GenBank/DDBJ databases">
        <authorList>
            <person name="Criscuolo A."/>
        </authorList>
    </citation>
    <scope>NUCLEOTIDE SEQUENCE [LARGE SCALE GENOMIC DNA]</scope>
    <source>
        <strain evidence="2">CIP 111883</strain>
    </source>
</reference>
<dbReference type="Gene3D" id="3.60.40.10">
    <property type="entry name" value="PPM-type phosphatase domain"/>
    <property type="match status" value="1"/>
</dbReference>
<gene>
    <name evidence="1" type="ORF">BACCIP111883_03183</name>
</gene>
<protein>
    <recommendedName>
        <fullName evidence="3">Protein phosphatase 2C domain-containing protein</fullName>
    </recommendedName>
</protein>
<dbReference type="EMBL" id="CAKJTJ010000020">
    <property type="protein sequence ID" value="CAG9622392.1"/>
    <property type="molecule type" value="Genomic_DNA"/>
</dbReference>
<name>A0ABN8AF86_9BACI</name>
<evidence type="ECO:0000313" key="1">
    <source>
        <dbReference type="EMBL" id="CAG9622392.1"/>
    </source>
</evidence>
<proteinExistence type="predicted"/>
<accession>A0ABN8AF86</accession>
<keyword evidence="2" id="KW-1185">Reference proteome</keyword>
<dbReference type="Proteomes" id="UP000789833">
    <property type="component" value="Unassembled WGS sequence"/>
</dbReference>
<evidence type="ECO:0000313" key="2">
    <source>
        <dbReference type="Proteomes" id="UP000789833"/>
    </source>
</evidence>
<evidence type="ECO:0008006" key="3">
    <source>
        <dbReference type="Google" id="ProtNLM"/>
    </source>
</evidence>